<dbReference type="CDD" id="cd12797">
    <property type="entry name" value="M23_peptidase"/>
    <property type="match status" value="1"/>
</dbReference>
<dbReference type="Gene3D" id="2.70.70.10">
    <property type="entry name" value="Glucose Permease (Domain IIA)"/>
    <property type="match status" value="1"/>
</dbReference>
<dbReference type="GO" id="GO:0004222">
    <property type="term" value="F:metalloendopeptidase activity"/>
    <property type="evidence" value="ECO:0007669"/>
    <property type="project" value="TreeGrafter"/>
</dbReference>
<dbReference type="InterPro" id="IPR011055">
    <property type="entry name" value="Dup_hybrid_motif"/>
</dbReference>
<evidence type="ECO:0000259" key="3">
    <source>
        <dbReference type="Pfam" id="PF01551"/>
    </source>
</evidence>
<reference evidence="4" key="1">
    <citation type="submission" date="2020-10" db="EMBL/GenBank/DDBJ databases">
        <authorList>
            <person name="Gilroy R."/>
        </authorList>
    </citation>
    <scope>NUCLEOTIDE SEQUENCE</scope>
    <source>
        <strain evidence="4">10037</strain>
    </source>
</reference>
<evidence type="ECO:0000313" key="5">
    <source>
        <dbReference type="Proteomes" id="UP000823597"/>
    </source>
</evidence>
<keyword evidence="2" id="KW-0472">Membrane</keyword>
<dbReference type="InterPro" id="IPR016047">
    <property type="entry name" value="M23ase_b-sheet_dom"/>
</dbReference>
<protein>
    <submittedName>
        <fullName evidence="4">M23 family metallopeptidase</fullName>
    </submittedName>
</protein>
<organism evidence="4 5">
    <name type="scientific">Candidatus Merdivivens pullistercoris</name>
    <dbReference type="NCBI Taxonomy" id="2840873"/>
    <lineage>
        <taxon>Bacteria</taxon>
        <taxon>Pseudomonadati</taxon>
        <taxon>Bacteroidota</taxon>
        <taxon>Bacteroidia</taxon>
        <taxon>Bacteroidales</taxon>
        <taxon>Muribaculaceae</taxon>
        <taxon>Muribaculaceae incertae sedis</taxon>
        <taxon>Candidatus Merdivivens</taxon>
    </lineage>
</organism>
<dbReference type="PANTHER" id="PTHR21666:SF270">
    <property type="entry name" value="MUREIN HYDROLASE ACTIVATOR ENVC"/>
    <property type="match status" value="1"/>
</dbReference>
<keyword evidence="2" id="KW-1133">Transmembrane helix</keyword>
<dbReference type="SUPFAM" id="SSF51261">
    <property type="entry name" value="Duplicated hybrid motif"/>
    <property type="match status" value="1"/>
</dbReference>
<name>A0A9D9I477_9BACT</name>
<feature type="coiled-coil region" evidence="1">
    <location>
        <begin position="61"/>
        <end position="88"/>
    </location>
</feature>
<keyword evidence="1" id="KW-0175">Coiled coil</keyword>
<dbReference type="InterPro" id="IPR050570">
    <property type="entry name" value="Cell_wall_metabolism_enzyme"/>
</dbReference>
<gene>
    <name evidence="4" type="ORF">IAB93_04940</name>
</gene>
<evidence type="ECO:0000313" key="4">
    <source>
        <dbReference type="EMBL" id="MBO8465327.1"/>
    </source>
</evidence>
<keyword evidence="2" id="KW-0812">Transmembrane</keyword>
<dbReference type="AlphaFoldDB" id="A0A9D9I477"/>
<dbReference type="Proteomes" id="UP000823597">
    <property type="component" value="Unassembled WGS sequence"/>
</dbReference>
<evidence type="ECO:0000256" key="2">
    <source>
        <dbReference type="SAM" id="Phobius"/>
    </source>
</evidence>
<evidence type="ECO:0000256" key="1">
    <source>
        <dbReference type="SAM" id="Coils"/>
    </source>
</evidence>
<sequence length="318" mass="35317">MGKYVYDETGLKFERKRHSPGKIVRTVLKFFVLSVFLAIVYYVVFALFFNTEEEKRLYSLNRLMEEEYVSIEENMSRLDNVIAGLEARDAEIYSRIFNALPENSGWERRFLFLDALDSLSGTDIIAMTHFSIGDAMKASSRVSERLSMLTSLVSAGMPDSLYAIPSVSPIGDFMVSQTGASTGRKINPFYKIMTEHTGLDMLAYAGDKVRAAAPGTVLKTVRGEKGMGNYVVIDHGNGYETLYAHLAEINVRRGKRVGRGDVIGTVGVSGLSFASHLHYEVHKDGSVVDPVHYFFAGQTPRDYIEMARLSAGTGQSLD</sequence>
<dbReference type="Pfam" id="PF01551">
    <property type="entry name" value="Peptidase_M23"/>
    <property type="match status" value="1"/>
</dbReference>
<proteinExistence type="predicted"/>
<dbReference type="PANTHER" id="PTHR21666">
    <property type="entry name" value="PEPTIDASE-RELATED"/>
    <property type="match status" value="1"/>
</dbReference>
<accession>A0A9D9I477</accession>
<comment type="caution">
    <text evidence="4">The sequence shown here is derived from an EMBL/GenBank/DDBJ whole genome shotgun (WGS) entry which is preliminary data.</text>
</comment>
<dbReference type="EMBL" id="JADIME010000049">
    <property type="protein sequence ID" value="MBO8465327.1"/>
    <property type="molecule type" value="Genomic_DNA"/>
</dbReference>
<reference evidence="4" key="2">
    <citation type="journal article" date="2021" name="PeerJ">
        <title>Extensive microbial diversity within the chicken gut microbiome revealed by metagenomics and culture.</title>
        <authorList>
            <person name="Gilroy R."/>
            <person name="Ravi A."/>
            <person name="Getino M."/>
            <person name="Pursley I."/>
            <person name="Horton D.L."/>
            <person name="Alikhan N.F."/>
            <person name="Baker D."/>
            <person name="Gharbi K."/>
            <person name="Hall N."/>
            <person name="Watson M."/>
            <person name="Adriaenssens E.M."/>
            <person name="Foster-Nyarko E."/>
            <person name="Jarju S."/>
            <person name="Secka A."/>
            <person name="Antonio M."/>
            <person name="Oren A."/>
            <person name="Chaudhuri R.R."/>
            <person name="La Ragione R."/>
            <person name="Hildebrand F."/>
            <person name="Pallen M.J."/>
        </authorList>
    </citation>
    <scope>NUCLEOTIDE SEQUENCE</scope>
    <source>
        <strain evidence="4">10037</strain>
    </source>
</reference>
<feature type="transmembrane region" description="Helical" evidence="2">
    <location>
        <begin position="26"/>
        <end position="49"/>
    </location>
</feature>
<feature type="domain" description="M23ase beta-sheet core" evidence="3">
    <location>
        <begin position="195"/>
        <end position="290"/>
    </location>
</feature>